<dbReference type="SUPFAM" id="SSF100920">
    <property type="entry name" value="Heat shock protein 70kD (HSP70), peptide-binding domain"/>
    <property type="match status" value="1"/>
</dbReference>
<dbReference type="Gramene" id="GBG75941">
    <property type="protein sequence ID" value="GBG75941"/>
    <property type="gene ID" value="CBR_g21183"/>
</dbReference>
<dbReference type="FunFam" id="3.30.30.30:FF:000001">
    <property type="entry name" value="heat shock 70 kDa protein-like"/>
    <property type="match status" value="1"/>
</dbReference>
<dbReference type="Gene3D" id="3.30.420.40">
    <property type="match status" value="2"/>
</dbReference>
<dbReference type="PROSITE" id="PS00329">
    <property type="entry name" value="HSP70_2"/>
    <property type="match status" value="1"/>
</dbReference>
<sequence length="634" mass="69092">MEDKPVIGIDLGTSYCCVAVFRNIDSIEIVPNDLGERITPSYVAFTDEDEHVVGTAAKRDGMKHPEQCIYEVKRLMGRSFGDASVQQDAKRWPFQVSSGPRGEAVLKVPGARGRQSSFRPEEISALLLKKMKEIAEDYTNCRPITDAVITVPAYFDHRQRKATMAAGVSAGLNVLRLMSEPTAAALAYGHKELVGRKPVGKKLLVFDLGGGTFDVSIVTVKDGPDEHCSFVVNAVAGDSHLGGTDIDERLLQLVAERFKKDQLDGEDLLGNPRVLPKLKQAVVDAKHILSNKKETDIDLDYRDRLLSVKLGRAEFEALNEDIFGRCMTIVEQALLDAKMSKDEISDVVLAGGSTRIPKVQEMLTAFFGRPPVKSVNADEAVAFGSAVQAGLLSRSDKCAEASISVRDVTAVSIGMGAALGTMHVLIPRNSPLPATARSLRCFYRAKLTVENVGLFEGERALCAYNRLLGELRMDGLIEGVWGRSVVEIKVDAHGILHATLEAISGHKEIGKKVETIVTLDADVVQSSGGGMDAPDWYTPAAKAEDARIWAAKDSGDRLGLLMGALLERQSSNKLPVELEKHLGEALAWWHGRQELASKEEYDQRHAELDRLARTYGCVVEKPTARSLVGAHFKG</sequence>
<reference evidence="4 5" key="1">
    <citation type="journal article" date="2018" name="Cell">
        <title>The Chara Genome: Secondary Complexity and Implications for Plant Terrestrialization.</title>
        <authorList>
            <person name="Nishiyama T."/>
            <person name="Sakayama H."/>
            <person name="Vries J.D."/>
            <person name="Buschmann H."/>
            <person name="Saint-Marcoux D."/>
            <person name="Ullrich K.K."/>
            <person name="Haas F.B."/>
            <person name="Vanderstraeten L."/>
            <person name="Becker D."/>
            <person name="Lang D."/>
            <person name="Vosolsobe S."/>
            <person name="Rombauts S."/>
            <person name="Wilhelmsson P.K.I."/>
            <person name="Janitza P."/>
            <person name="Kern R."/>
            <person name="Heyl A."/>
            <person name="Rumpler F."/>
            <person name="Villalobos L.I.A.C."/>
            <person name="Clay J.M."/>
            <person name="Skokan R."/>
            <person name="Toyoda A."/>
            <person name="Suzuki Y."/>
            <person name="Kagoshima H."/>
            <person name="Schijlen E."/>
            <person name="Tajeshwar N."/>
            <person name="Catarino B."/>
            <person name="Hetherington A.J."/>
            <person name="Saltykova A."/>
            <person name="Bonnot C."/>
            <person name="Breuninger H."/>
            <person name="Symeonidi A."/>
            <person name="Radhakrishnan G.V."/>
            <person name="Van Nieuwerburgh F."/>
            <person name="Deforce D."/>
            <person name="Chang C."/>
            <person name="Karol K.G."/>
            <person name="Hedrich R."/>
            <person name="Ulvskov P."/>
            <person name="Glockner G."/>
            <person name="Delwiche C.F."/>
            <person name="Petrasek J."/>
            <person name="Van de Peer Y."/>
            <person name="Friml J."/>
            <person name="Beilby M."/>
            <person name="Dolan L."/>
            <person name="Kohara Y."/>
            <person name="Sugano S."/>
            <person name="Fujiyama A."/>
            <person name="Delaux P.-M."/>
            <person name="Quint M."/>
            <person name="TheiBen G."/>
            <person name="Hagemann M."/>
            <person name="Harholt J."/>
            <person name="Dunand C."/>
            <person name="Zachgo S."/>
            <person name="Langdale J."/>
            <person name="Maumus F."/>
            <person name="Straeten D.V.D."/>
            <person name="Gould S.B."/>
            <person name="Rensing S.A."/>
        </authorList>
    </citation>
    <scope>NUCLEOTIDE SEQUENCE [LARGE SCALE GENOMIC DNA]</scope>
    <source>
        <strain evidence="4 5">S276</strain>
    </source>
</reference>
<dbReference type="SUPFAM" id="SSF53067">
    <property type="entry name" value="Actin-like ATPase domain"/>
    <property type="match status" value="2"/>
</dbReference>
<dbReference type="PROSITE" id="PS01036">
    <property type="entry name" value="HSP70_3"/>
    <property type="match status" value="1"/>
</dbReference>
<dbReference type="Gene3D" id="3.30.30.30">
    <property type="match status" value="1"/>
</dbReference>
<dbReference type="Pfam" id="PF00012">
    <property type="entry name" value="HSP70"/>
    <property type="match status" value="1"/>
</dbReference>
<dbReference type="AlphaFoldDB" id="A0A388L0Y0"/>
<dbReference type="InterPro" id="IPR029047">
    <property type="entry name" value="HSP70_peptide-bd_sf"/>
</dbReference>
<organism evidence="4 5">
    <name type="scientific">Chara braunii</name>
    <name type="common">Braun's stonewort</name>
    <dbReference type="NCBI Taxonomy" id="69332"/>
    <lineage>
        <taxon>Eukaryota</taxon>
        <taxon>Viridiplantae</taxon>
        <taxon>Streptophyta</taxon>
        <taxon>Charophyceae</taxon>
        <taxon>Charales</taxon>
        <taxon>Characeae</taxon>
        <taxon>Chara</taxon>
    </lineage>
</organism>
<dbReference type="EMBL" id="BFEA01000234">
    <property type="protein sequence ID" value="GBG75941.1"/>
    <property type="molecule type" value="Genomic_DNA"/>
</dbReference>
<dbReference type="InterPro" id="IPR018181">
    <property type="entry name" value="Heat_shock_70_CS"/>
</dbReference>
<dbReference type="GO" id="GO:0140662">
    <property type="term" value="F:ATP-dependent protein folding chaperone"/>
    <property type="evidence" value="ECO:0007669"/>
    <property type="project" value="InterPro"/>
</dbReference>
<dbReference type="Gene3D" id="2.60.34.10">
    <property type="entry name" value="Substrate Binding Domain Of DNAk, Chain A, domain 1"/>
    <property type="match status" value="1"/>
</dbReference>
<evidence type="ECO:0000256" key="2">
    <source>
        <dbReference type="ARBA" id="ARBA00022840"/>
    </source>
</evidence>
<comment type="similarity">
    <text evidence="3">Belongs to the heat shock protein 70 family.</text>
</comment>
<keyword evidence="5" id="KW-1185">Reference proteome</keyword>
<dbReference type="GO" id="GO:0005524">
    <property type="term" value="F:ATP binding"/>
    <property type="evidence" value="ECO:0007669"/>
    <property type="project" value="UniProtKB-KW"/>
</dbReference>
<evidence type="ECO:0000313" key="5">
    <source>
        <dbReference type="Proteomes" id="UP000265515"/>
    </source>
</evidence>
<dbReference type="InterPro" id="IPR043129">
    <property type="entry name" value="ATPase_NBD"/>
</dbReference>
<dbReference type="PRINTS" id="PR00301">
    <property type="entry name" value="HEATSHOCK70"/>
</dbReference>
<dbReference type="PROSITE" id="PS00297">
    <property type="entry name" value="HSP70_1"/>
    <property type="match status" value="1"/>
</dbReference>
<evidence type="ECO:0000313" key="4">
    <source>
        <dbReference type="EMBL" id="GBG75941.1"/>
    </source>
</evidence>
<name>A0A388L0Y0_CHABU</name>
<keyword evidence="2 3" id="KW-0067">ATP-binding</keyword>
<keyword evidence="1 3" id="KW-0547">Nucleotide-binding</keyword>
<accession>A0A388L0Y0</accession>
<dbReference type="Proteomes" id="UP000265515">
    <property type="component" value="Unassembled WGS sequence"/>
</dbReference>
<dbReference type="Gene3D" id="3.90.640.10">
    <property type="entry name" value="Actin, Chain A, domain 4"/>
    <property type="match status" value="1"/>
</dbReference>
<proteinExistence type="inferred from homology"/>
<dbReference type="STRING" id="69332.A0A388L0Y0"/>
<dbReference type="PANTHER" id="PTHR19375">
    <property type="entry name" value="HEAT SHOCK PROTEIN 70KDA"/>
    <property type="match status" value="1"/>
</dbReference>
<evidence type="ECO:0000256" key="3">
    <source>
        <dbReference type="RuleBase" id="RU003322"/>
    </source>
</evidence>
<protein>
    <submittedName>
        <fullName evidence="4">Uncharacterized protein</fullName>
    </submittedName>
</protein>
<comment type="caution">
    <text evidence="4">The sequence shown here is derived from an EMBL/GenBank/DDBJ whole genome shotgun (WGS) entry which is preliminary data.</text>
</comment>
<dbReference type="CDD" id="cd24028">
    <property type="entry name" value="ASKHA_NBD_HSP70_HSPA1-like"/>
    <property type="match status" value="1"/>
</dbReference>
<dbReference type="InterPro" id="IPR013126">
    <property type="entry name" value="Hsp_70_fam"/>
</dbReference>
<dbReference type="FunFam" id="3.90.640.10:FF:000003">
    <property type="entry name" value="Molecular chaperone DnaK"/>
    <property type="match status" value="1"/>
</dbReference>
<evidence type="ECO:0000256" key="1">
    <source>
        <dbReference type="ARBA" id="ARBA00022741"/>
    </source>
</evidence>
<gene>
    <name evidence="4" type="ORF">CBR_g21183</name>
</gene>